<dbReference type="SMART" id="SM00645">
    <property type="entry name" value="Pept_C1"/>
    <property type="match status" value="1"/>
</dbReference>
<evidence type="ECO:0000256" key="2">
    <source>
        <dbReference type="SAM" id="SignalP"/>
    </source>
</evidence>
<dbReference type="SUPFAM" id="SSF54001">
    <property type="entry name" value="Cysteine proteinases"/>
    <property type="match status" value="1"/>
</dbReference>
<feature type="domain" description="Peptidase C1A papain C-terminal" evidence="3">
    <location>
        <begin position="84"/>
        <end position="316"/>
    </location>
</feature>
<protein>
    <recommendedName>
        <fullName evidence="3">Peptidase C1A papain C-terminal domain-containing protein</fullName>
    </recommendedName>
</protein>
<comment type="similarity">
    <text evidence="1">Belongs to the peptidase C1 family.</text>
</comment>
<feature type="chain" id="PRO_5031001436" description="Peptidase C1A papain C-terminal domain-containing protein" evidence="2">
    <location>
        <begin position="18"/>
        <end position="320"/>
    </location>
</feature>
<reference evidence="4" key="1">
    <citation type="submission" date="2021-01" db="EMBL/GenBank/DDBJ databases">
        <authorList>
            <person name="Corre E."/>
            <person name="Pelletier E."/>
            <person name="Niang G."/>
            <person name="Scheremetjew M."/>
            <person name="Finn R."/>
            <person name="Kale V."/>
            <person name="Holt S."/>
            <person name="Cochrane G."/>
            <person name="Meng A."/>
            <person name="Brown T."/>
            <person name="Cohen L."/>
        </authorList>
    </citation>
    <scope>NUCLEOTIDE SEQUENCE</scope>
    <source>
        <strain evidence="4">WS</strain>
    </source>
</reference>
<dbReference type="InterPro" id="IPR000169">
    <property type="entry name" value="Pept_cys_AS"/>
</dbReference>
<dbReference type="CDD" id="cd02620">
    <property type="entry name" value="Peptidase_C1A_CathepsinB"/>
    <property type="match status" value="1"/>
</dbReference>
<dbReference type="PRINTS" id="PR00705">
    <property type="entry name" value="PAPAIN"/>
</dbReference>
<dbReference type="InterPro" id="IPR038765">
    <property type="entry name" value="Papain-like_cys_pep_sf"/>
</dbReference>
<evidence type="ECO:0000259" key="3">
    <source>
        <dbReference type="SMART" id="SM00645"/>
    </source>
</evidence>
<name>A0A7S1PGQ4_9EUKA</name>
<feature type="signal peptide" evidence="2">
    <location>
        <begin position="1"/>
        <end position="17"/>
    </location>
</feature>
<gene>
    <name evidence="4" type="ORF">PCOS0759_LOCUS275</name>
</gene>
<dbReference type="EMBL" id="HBGD01000355">
    <property type="protein sequence ID" value="CAD9077044.1"/>
    <property type="molecule type" value="Transcribed_RNA"/>
</dbReference>
<dbReference type="GO" id="GO:0008234">
    <property type="term" value="F:cysteine-type peptidase activity"/>
    <property type="evidence" value="ECO:0007669"/>
    <property type="project" value="InterPro"/>
</dbReference>
<accession>A0A7S1PGQ4</accession>
<keyword evidence="2" id="KW-0732">Signal</keyword>
<organism evidence="4">
    <name type="scientific">Percolomonas cosmopolitus</name>
    <dbReference type="NCBI Taxonomy" id="63605"/>
    <lineage>
        <taxon>Eukaryota</taxon>
        <taxon>Discoba</taxon>
        <taxon>Heterolobosea</taxon>
        <taxon>Tetramitia</taxon>
        <taxon>Eutetramitia</taxon>
        <taxon>Percolomonadidae</taxon>
        <taxon>Percolomonas</taxon>
    </lineage>
</organism>
<dbReference type="AlphaFoldDB" id="A0A7S1PGQ4"/>
<dbReference type="Gene3D" id="3.90.70.10">
    <property type="entry name" value="Cysteine proteinases"/>
    <property type="match status" value="1"/>
</dbReference>
<sequence>MKLTLCILASIIAAICARDVQKLIETVNQKQPGWTAGHTQFSDMPLDEIKTMFGLRDTRPMSEQLNMADSLFEKPVYSQADNDLPESFDGRKEWGECLQPVRNQEHCGSCWAFAAAETLGARFCLASNRTINAVLAPQDLVSCSYLNFGCNGGTLTMAWAYMWLQGVVPDKCLPYVSGDGHVPSCPNVCPGGGDYSGKSLKSVKYHAKSIYPLWVDIPSRREADIKKELIAHGPIQTGFSVYEDFLQYTGGVYKHTSGGFLGGHSVILVGYESGAWIAQNSWGVNWGEKGPSGTGGYFRIATGNECGFEGSATAGLPKLE</sequence>
<dbReference type="InterPro" id="IPR000668">
    <property type="entry name" value="Peptidase_C1A_C"/>
</dbReference>
<dbReference type="GO" id="GO:0006508">
    <property type="term" value="P:proteolysis"/>
    <property type="evidence" value="ECO:0007669"/>
    <property type="project" value="InterPro"/>
</dbReference>
<dbReference type="Pfam" id="PF00112">
    <property type="entry name" value="Peptidase_C1"/>
    <property type="match status" value="1"/>
</dbReference>
<dbReference type="InterPro" id="IPR013128">
    <property type="entry name" value="Peptidase_C1A"/>
</dbReference>
<evidence type="ECO:0000313" key="4">
    <source>
        <dbReference type="EMBL" id="CAD9077044.1"/>
    </source>
</evidence>
<dbReference type="PANTHER" id="PTHR12411">
    <property type="entry name" value="CYSTEINE PROTEASE FAMILY C1-RELATED"/>
    <property type="match status" value="1"/>
</dbReference>
<dbReference type="PROSITE" id="PS00139">
    <property type="entry name" value="THIOL_PROTEASE_CYS"/>
    <property type="match status" value="1"/>
</dbReference>
<evidence type="ECO:0000256" key="1">
    <source>
        <dbReference type="ARBA" id="ARBA00008455"/>
    </source>
</evidence>
<proteinExistence type="inferred from homology"/>